<dbReference type="EMBL" id="JBHSJB010000007">
    <property type="protein sequence ID" value="MFC5054072.1"/>
    <property type="molecule type" value="Genomic_DNA"/>
</dbReference>
<name>A0ABV9XXI5_9PSEU</name>
<protein>
    <submittedName>
        <fullName evidence="1">Uncharacterized protein</fullName>
    </submittedName>
</protein>
<evidence type="ECO:0000313" key="2">
    <source>
        <dbReference type="Proteomes" id="UP001595833"/>
    </source>
</evidence>
<dbReference type="RefSeq" id="WP_344042862.1">
    <property type="nucleotide sequence ID" value="NZ_BAAAKE010000038.1"/>
</dbReference>
<organism evidence="1 2">
    <name type="scientific">Saccharothrix xinjiangensis</name>
    <dbReference type="NCBI Taxonomy" id="204798"/>
    <lineage>
        <taxon>Bacteria</taxon>
        <taxon>Bacillati</taxon>
        <taxon>Actinomycetota</taxon>
        <taxon>Actinomycetes</taxon>
        <taxon>Pseudonocardiales</taxon>
        <taxon>Pseudonocardiaceae</taxon>
        <taxon>Saccharothrix</taxon>
    </lineage>
</organism>
<accession>A0ABV9XXI5</accession>
<dbReference type="Proteomes" id="UP001595833">
    <property type="component" value="Unassembled WGS sequence"/>
</dbReference>
<gene>
    <name evidence="1" type="ORF">ACFPFM_09915</name>
</gene>
<evidence type="ECO:0000313" key="1">
    <source>
        <dbReference type="EMBL" id="MFC5054072.1"/>
    </source>
</evidence>
<sequence>MELTTLPTPRGADCFDFLTKDHGVIAEVIREGTKAAESRFLGHLHD</sequence>
<comment type="caution">
    <text evidence="1">The sequence shown here is derived from an EMBL/GenBank/DDBJ whole genome shotgun (WGS) entry which is preliminary data.</text>
</comment>
<reference evidence="2" key="1">
    <citation type="journal article" date="2019" name="Int. J. Syst. Evol. Microbiol.">
        <title>The Global Catalogue of Microorganisms (GCM) 10K type strain sequencing project: providing services to taxonomists for standard genome sequencing and annotation.</title>
        <authorList>
            <consortium name="The Broad Institute Genomics Platform"/>
            <consortium name="The Broad Institute Genome Sequencing Center for Infectious Disease"/>
            <person name="Wu L."/>
            <person name="Ma J."/>
        </authorList>
    </citation>
    <scope>NUCLEOTIDE SEQUENCE [LARGE SCALE GENOMIC DNA]</scope>
    <source>
        <strain evidence="2">KCTC 12848</strain>
    </source>
</reference>
<keyword evidence="2" id="KW-1185">Reference proteome</keyword>
<proteinExistence type="predicted"/>